<dbReference type="InterPro" id="IPR000504">
    <property type="entry name" value="RRM_dom"/>
</dbReference>
<gene>
    <name evidence="3" type="ORF">Ciccas_014437</name>
</gene>
<dbReference type="Gene3D" id="3.30.70.330">
    <property type="match status" value="1"/>
</dbReference>
<comment type="caution">
    <text evidence="3">The sequence shown here is derived from an EMBL/GenBank/DDBJ whole genome shotgun (WGS) entry which is preliminary data.</text>
</comment>
<dbReference type="EMBL" id="JBJKFK010008480">
    <property type="protein sequence ID" value="KAL3307058.1"/>
    <property type="molecule type" value="Genomic_DNA"/>
</dbReference>
<dbReference type="Pfam" id="PF00076">
    <property type="entry name" value="RRM_1"/>
    <property type="match status" value="1"/>
</dbReference>
<dbReference type="GO" id="GO:0003723">
    <property type="term" value="F:RNA binding"/>
    <property type="evidence" value="ECO:0007669"/>
    <property type="project" value="UniProtKB-UniRule"/>
</dbReference>
<dbReference type="InterPro" id="IPR035979">
    <property type="entry name" value="RBD_domain_sf"/>
</dbReference>
<proteinExistence type="predicted"/>
<dbReference type="PROSITE" id="PS50102">
    <property type="entry name" value="RRM"/>
    <property type="match status" value="1"/>
</dbReference>
<protein>
    <recommendedName>
        <fullName evidence="2">RRM domain-containing protein</fullName>
    </recommendedName>
</protein>
<evidence type="ECO:0000259" key="2">
    <source>
        <dbReference type="PROSITE" id="PS50102"/>
    </source>
</evidence>
<dbReference type="AlphaFoldDB" id="A0ABD2PIC1"/>
<accession>A0ABD2PIC1</accession>
<keyword evidence="4" id="KW-1185">Reference proteome</keyword>
<dbReference type="PANTHER" id="PTHR15241:SF304">
    <property type="entry name" value="RRM DOMAIN-CONTAINING PROTEIN"/>
    <property type="match status" value="1"/>
</dbReference>
<keyword evidence="1" id="KW-0694">RNA-binding</keyword>
<name>A0ABD2PIC1_9PLAT</name>
<dbReference type="PANTHER" id="PTHR15241">
    <property type="entry name" value="TRANSFORMER-2-RELATED"/>
    <property type="match status" value="1"/>
</dbReference>
<dbReference type="InterPro" id="IPR012677">
    <property type="entry name" value="Nucleotide-bd_a/b_plait_sf"/>
</dbReference>
<evidence type="ECO:0000313" key="3">
    <source>
        <dbReference type="EMBL" id="KAL3307058.1"/>
    </source>
</evidence>
<evidence type="ECO:0000313" key="4">
    <source>
        <dbReference type="Proteomes" id="UP001626550"/>
    </source>
</evidence>
<reference evidence="3 4" key="1">
    <citation type="submission" date="2024-11" db="EMBL/GenBank/DDBJ databases">
        <title>Adaptive evolution of stress response genes in parasites aligns with host niche diversity.</title>
        <authorList>
            <person name="Hahn C."/>
            <person name="Resl P."/>
        </authorList>
    </citation>
    <scope>NUCLEOTIDE SEQUENCE [LARGE SCALE GENOMIC DNA]</scope>
    <source>
        <strain evidence="3">EGGRZ-B1_66</strain>
        <tissue evidence="3">Body</tissue>
    </source>
</reference>
<feature type="domain" description="RRM" evidence="2">
    <location>
        <begin position="55"/>
        <end position="119"/>
    </location>
</feature>
<organism evidence="3 4">
    <name type="scientific">Cichlidogyrus casuarinus</name>
    <dbReference type="NCBI Taxonomy" id="1844966"/>
    <lineage>
        <taxon>Eukaryota</taxon>
        <taxon>Metazoa</taxon>
        <taxon>Spiralia</taxon>
        <taxon>Lophotrochozoa</taxon>
        <taxon>Platyhelminthes</taxon>
        <taxon>Monogenea</taxon>
        <taxon>Monopisthocotylea</taxon>
        <taxon>Dactylogyridea</taxon>
        <taxon>Ancyrocephalidae</taxon>
        <taxon>Cichlidogyrus</taxon>
    </lineage>
</organism>
<evidence type="ECO:0000256" key="1">
    <source>
        <dbReference type="PROSITE-ProRule" id="PRU00176"/>
    </source>
</evidence>
<dbReference type="SUPFAM" id="SSF54928">
    <property type="entry name" value="RNA-binding domain, RBD"/>
    <property type="match status" value="1"/>
</dbReference>
<sequence length="119" mass="13025">MEFLILQAYPSPSFLAAACPTNPGATLIPFSHPLLSHGALSLPAEMGNKRYGPTNCIYVNNLSMQTDEQSLASLFASTVHGFRTVRVIRDHNTFRSKGYAIVTMDSFEDCMNAIKILNG</sequence>
<dbReference type="SMART" id="SM00360">
    <property type="entry name" value="RRM"/>
    <property type="match status" value="1"/>
</dbReference>
<dbReference type="Proteomes" id="UP001626550">
    <property type="component" value="Unassembled WGS sequence"/>
</dbReference>